<dbReference type="PANTHER" id="PTHR13325">
    <property type="entry name" value="PROTEASE M50 MEMBRANE-BOUND TRANSCRIPTION FACTOR SITE 2 PROTEASE"/>
    <property type="match status" value="1"/>
</dbReference>
<evidence type="ECO:0000256" key="4">
    <source>
        <dbReference type="ARBA" id="ARBA00022692"/>
    </source>
</evidence>
<evidence type="ECO:0000259" key="10">
    <source>
        <dbReference type="Pfam" id="PF02163"/>
    </source>
</evidence>
<keyword evidence="12" id="KW-1185">Reference proteome</keyword>
<dbReference type="GO" id="GO:0008237">
    <property type="term" value="F:metallopeptidase activity"/>
    <property type="evidence" value="ECO:0007669"/>
    <property type="project" value="UniProtKB-KW"/>
</dbReference>
<comment type="similarity">
    <text evidence="3">Belongs to the peptidase M50B family.</text>
</comment>
<evidence type="ECO:0000313" key="11">
    <source>
        <dbReference type="EMBL" id="SMP61852.1"/>
    </source>
</evidence>
<dbReference type="InterPro" id="IPR001193">
    <property type="entry name" value="MBTPS2"/>
</dbReference>
<keyword evidence="7" id="KW-0175">Coiled coil</keyword>
<feature type="transmembrane region" description="Helical" evidence="9">
    <location>
        <begin position="379"/>
        <end position="404"/>
    </location>
</feature>
<keyword evidence="11" id="KW-0645">Protease</keyword>
<reference evidence="11 12" key="1">
    <citation type="submission" date="2017-05" db="EMBL/GenBank/DDBJ databases">
        <authorList>
            <person name="Varghese N."/>
            <person name="Submissions S."/>
        </authorList>
    </citation>
    <scope>NUCLEOTIDE SEQUENCE [LARGE SCALE GENOMIC DNA]</scope>
    <source>
        <strain evidence="11 12">DSM 25457</strain>
    </source>
</reference>
<protein>
    <submittedName>
        <fullName evidence="11">Peptide zinc metalloprotease protein</fullName>
    </submittedName>
</protein>
<comment type="subcellular location">
    <subcellularLocation>
        <location evidence="2">Endomembrane system</location>
        <topology evidence="2">Multi-pass membrane protein</topology>
    </subcellularLocation>
</comment>
<name>A0ABY1Q9U6_9BACT</name>
<feature type="region of interest" description="Disordered" evidence="8">
    <location>
        <begin position="703"/>
        <end position="724"/>
    </location>
</feature>
<feature type="coiled-coil region" evidence="7">
    <location>
        <begin position="555"/>
        <end position="582"/>
    </location>
</feature>
<comment type="cofactor">
    <cofactor evidence="1">
        <name>Zn(2+)</name>
        <dbReference type="ChEBI" id="CHEBI:29105"/>
    </cofactor>
</comment>
<keyword evidence="4 9" id="KW-0812">Transmembrane</keyword>
<dbReference type="PANTHER" id="PTHR13325:SF3">
    <property type="entry name" value="MEMBRANE-BOUND TRANSCRIPTION FACTOR SITE-2 PROTEASE"/>
    <property type="match status" value="1"/>
</dbReference>
<comment type="caution">
    <text evidence="11">The sequence shown here is derived from an EMBL/GenBank/DDBJ whole genome shotgun (WGS) entry which is preliminary data.</text>
</comment>
<feature type="domain" description="Peptidase M50" evidence="10">
    <location>
        <begin position="218"/>
        <end position="298"/>
    </location>
</feature>
<evidence type="ECO:0000256" key="8">
    <source>
        <dbReference type="SAM" id="MobiDB-lite"/>
    </source>
</evidence>
<feature type="transmembrane region" description="Helical" evidence="9">
    <location>
        <begin position="416"/>
        <end position="436"/>
    </location>
</feature>
<feature type="transmembrane region" description="Helical" evidence="9">
    <location>
        <begin position="171"/>
        <end position="193"/>
    </location>
</feature>
<dbReference type="Pfam" id="PF02163">
    <property type="entry name" value="Peptidase_M50"/>
    <property type="match status" value="1"/>
</dbReference>
<dbReference type="Proteomes" id="UP001158067">
    <property type="component" value="Unassembled WGS sequence"/>
</dbReference>
<dbReference type="InterPro" id="IPR008915">
    <property type="entry name" value="Peptidase_M50"/>
</dbReference>
<dbReference type="CDD" id="cd05709">
    <property type="entry name" value="S2P-M50"/>
    <property type="match status" value="1"/>
</dbReference>
<evidence type="ECO:0000256" key="9">
    <source>
        <dbReference type="SAM" id="Phobius"/>
    </source>
</evidence>
<accession>A0ABY1Q9U6</accession>
<keyword evidence="11" id="KW-0378">Hydrolase</keyword>
<feature type="transmembrane region" description="Helical" evidence="9">
    <location>
        <begin position="274"/>
        <end position="296"/>
    </location>
</feature>
<evidence type="ECO:0000256" key="1">
    <source>
        <dbReference type="ARBA" id="ARBA00001947"/>
    </source>
</evidence>
<dbReference type="Gene3D" id="2.40.30.170">
    <property type="match status" value="1"/>
</dbReference>
<evidence type="ECO:0000313" key="12">
    <source>
        <dbReference type="Proteomes" id="UP001158067"/>
    </source>
</evidence>
<keyword evidence="6 9" id="KW-0472">Membrane</keyword>
<keyword evidence="5 9" id="KW-1133">Transmembrane helix</keyword>
<organism evidence="11 12">
    <name type="scientific">Neorhodopirellula lusitana</name>
    <dbReference type="NCBI Taxonomy" id="445327"/>
    <lineage>
        <taxon>Bacteria</taxon>
        <taxon>Pseudomonadati</taxon>
        <taxon>Planctomycetota</taxon>
        <taxon>Planctomycetia</taxon>
        <taxon>Pirellulales</taxon>
        <taxon>Pirellulaceae</taxon>
        <taxon>Neorhodopirellula</taxon>
    </lineage>
</organism>
<evidence type="ECO:0000256" key="2">
    <source>
        <dbReference type="ARBA" id="ARBA00004127"/>
    </source>
</evidence>
<evidence type="ECO:0000256" key="7">
    <source>
        <dbReference type="SAM" id="Coils"/>
    </source>
</evidence>
<proteinExistence type="inferred from homology"/>
<dbReference type="Gene3D" id="2.40.50.100">
    <property type="match status" value="1"/>
</dbReference>
<evidence type="ECO:0000256" key="3">
    <source>
        <dbReference type="ARBA" id="ARBA00007931"/>
    </source>
</evidence>
<feature type="transmembrane region" description="Helical" evidence="9">
    <location>
        <begin position="302"/>
        <end position="323"/>
    </location>
</feature>
<dbReference type="EMBL" id="FXUG01000007">
    <property type="protein sequence ID" value="SMP61852.1"/>
    <property type="molecule type" value="Genomic_DNA"/>
</dbReference>
<feature type="transmembrane region" description="Helical" evidence="9">
    <location>
        <begin position="448"/>
        <end position="469"/>
    </location>
</feature>
<dbReference type="SUPFAM" id="SSF111369">
    <property type="entry name" value="HlyD-like secretion proteins"/>
    <property type="match status" value="1"/>
</dbReference>
<evidence type="ECO:0000256" key="6">
    <source>
        <dbReference type="ARBA" id="ARBA00023136"/>
    </source>
</evidence>
<gene>
    <name evidence="11" type="ORF">SAMN06265222_107172</name>
</gene>
<feature type="compositionally biased region" description="Basic and acidic residues" evidence="8">
    <location>
        <begin position="703"/>
        <end position="717"/>
    </location>
</feature>
<sequence>MQRCITIFNFPLHFELIVFLSASQQSSTARPLGVRHQVGLKAVRVSHRHAGWVNVHDPVASKFHRLREDEYFLLCQLDGQCSLNDLQEQYQSQYPNRRVTPAQINALLFRFHESGLTLSHSPGQGTPLLLKADKERRKKWFALTSQWLFIRLPGVDPKPVMRWLSPMVRPLLSLPGLLLGAMLVASACVVMLVNRDQFVRELPAASQWLTMQNALILACVVGLTKIAHELGHAAVSERFGARCRSIGPMLLVFTPALYCDTSESWMLASRWKRAAVALAGIATEVVIASIAAWVWVASPPGLVHTTASHVIIVCGISTVFFNANPLLRYDGYYLLSDLTDVPNLGQRANRRLTSLLSWGCFGIRNDAPHSEPADRSWWLLFYAVVSVVYRWVLMFSIILFIWMALRPHGLEIVGQVAAVLALTNMIVAGAIPLTRFLKNPTNRRKIVVPRLVLSVVAVVLLSAFGFVPYRSQAIVSGRIVPASETRVFVASSGRLERVQVQPGQRVRQGDVLAVLSNPGYELQQIDAESRLDQQLIRIETLRQSQSLVPEAAQHLAASEEMLDELRSEVASIRRKQDALTIKSPCDGVVVAAMGNRLRGGSGQLDADGGAIDPDADRLPTDVRADVRLASWSGHPTDQQNLGCVLESGTELLAVAVTSRWVAEVAVDSKSASRIELGSVAKVIWDARPKVVWSGTVTEVSDERFDPRLDAQRRDHPEGSQGRWTPQTRHLVRVAIDGQADGSETESDVAGATEQLAKRQPDWRVGSTAQVKLVTPARSFWQRVAEGVAGLTRFR</sequence>
<evidence type="ECO:0000256" key="5">
    <source>
        <dbReference type="ARBA" id="ARBA00022989"/>
    </source>
</evidence>
<keyword evidence="11" id="KW-0482">Metalloprotease</keyword>